<dbReference type="InterPro" id="IPR027268">
    <property type="entry name" value="Peptidase_M4/M1_CTD_sf"/>
</dbReference>
<dbReference type="AlphaFoldDB" id="A0A5S5C9H6"/>
<organism evidence="1 2">
    <name type="scientific">Aquimarina intermedia</name>
    <dbReference type="NCBI Taxonomy" id="350814"/>
    <lineage>
        <taxon>Bacteria</taxon>
        <taxon>Pseudomonadati</taxon>
        <taxon>Bacteroidota</taxon>
        <taxon>Flavobacteriia</taxon>
        <taxon>Flavobacteriales</taxon>
        <taxon>Flavobacteriaceae</taxon>
        <taxon>Aquimarina</taxon>
    </lineage>
</organism>
<comment type="caution">
    <text evidence="1">The sequence shown here is derived from an EMBL/GenBank/DDBJ whole genome shotgun (WGS) entry which is preliminary data.</text>
</comment>
<dbReference type="Gene3D" id="1.10.390.10">
    <property type="entry name" value="Neutral Protease Domain 2"/>
    <property type="match status" value="1"/>
</dbReference>
<evidence type="ECO:0000313" key="1">
    <source>
        <dbReference type="EMBL" id="TYP75026.1"/>
    </source>
</evidence>
<sequence length="916" mass="107329">MDVGLDTDQKTLSIKQEITYQNTSNDTLYQLLFHDWANSFSSKTTPLGKRFSEEYLKRFYYAKDEERGHTTIESVVEHTNKPLVWRRYKNIADIIELTPSAPIAPGTSYTVIFHYKVKIPSDKFTRFGYHDNQNFSIRYWHIIPAMYTSDWQVYSNKDIDDLYAPLIDYTINFTLPQAYQLTTSLNENNISFNEAQNSKTVLLEGQNRNKVNLFIETQSSFYTFASNGVQFVSNIEDNDLMPEMKSVAINKIFSYLKNKLGPYPFNKIVVSESDYKSNPVYGLNQLPDILRPFPDGFQYEIKQLKTITEDYLERTLVIDPRHDAWIKDAFHIYLMMGYTDQYYPEMKLIGNLSKVIGLRWFHAADLDFNDQYFIGYKNMIRLFLDQSLNTPQDSLIKFNQNIANAYKAGIGLKYLEDYLEDDNIVAKSIKEFYSENVLQPTTPESFKNILTRHSQKNIDWFFDKFVATDTKIDFKIKGVRRGKDSLTVTVVDKRNSGMPVSLIALRGKDFVSKTWIEDIQGKKKVKINNDDITKLVLDYDQKIPEINQRNNYRNLKWIFNKPIQFRLLQDFEDPKYNQIFFMPEFDFNVYDGLTIGSKFYNKTFIRKPFEYKITPTFGTESKTLLGSAGFSYRDNVAEDGLYVIQYGLSGNVFSYAEDLLYYRLSPSVSFYYRTKNRRSNERQRLALRSVNVYRDLDKNNPVETPNYSVFNARYTYSNPNLLHLTNYSFDYQLAQNFSKISGTFNYRKMFLNNRQINVRLFAGAFLFNDTEKDGNFFSFALDRPTDYLFDYSYLGRSEETGLVSQQIILAEGGFKSKLAYQFANQWMTTINADTNIWNWIFVYGDAGFVKSKNVSPKFVYDAGVRLSLVADYFELFFPIVSNNGWEISQPNYSEKIRFIVTLSPQTLIKLFTREWY</sequence>
<proteinExistence type="predicted"/>
<name>A0A5S5C9H6_9FLAO</name>
<evidence type="ECO:0000313" key="2">
    <source>
        <dbReference type="Proteomes" id="UP000324376"/>
    </source>
</evidence>
<gene>
    <name evidence="1" type="ORF">BD809_10388</name>
</gene>
<keyword evidence="2" id="KW-1185">Reference proteome</keyword>
<protein>
    <recommendedName>
        <fullName evidence="3">Peptidase M1 membrane alanine aminopeptidase domain-containing protein</fullName>
    </recommendedName>
</protein>
<dbReference type="EMBL" id="VNHU01000003">
    <property type="protein sequence ID" value="TYP75026.1"/>
    <property type="molecule type" value="Genomic_DNA"/>
</dbReference>
<evidence type="ECO:0008006" key="3">
    <source>
        <dbReference type="Google" id="ProtNLM"/>
    </source>
</evidence>
<dbReference type="Proteomes" id="UP000324376">
    <property type="component" value="Unassembled WGS sequence"/>
</dbReference>
<accession>A0A5S5C9H6</accession>
<reference evidence="1 2" key="1">
    <citation type="submission" date="2019-07" db="EMBL/GenBank/DDBJ databases">
        <title>Genomic Encyclopedia of Archaeal and Bacterial Type Strains, Phase II (KMG-II): from individual species to whole genera.</title>
        <authorList>
            <person name="Goeker M."/>
        </authorList>
    </citation>
    <scope>NUCLEOTIDE SEQUENCE [LARGE SCALE GENOMIC DNA]</scope>
    <source>
        <strain evidence="1 2">DSM 17527</strain>
    </source>
</reference>